<dbReference type="EMBL" id="ML213598">
    <property type="protein sequence ID" value="TFK39843.1"/>
    <property type="molecule type" value="Genomic_DNA"/>
</dbReference>
<sequence>MQLVIACTILSLAVGSFAGPGFRRSLRHSRGDCSQPIKRENSTNTFTFDHRYQGEDFLDKWDFFSGADPTHGLVDYQSKEDAINKGLAYIQDDGTTVLAVDNATSLKTSANRDSIRIQSQRTYDHGLFIADFEAMPHGCSVWPAYWSVGPGWPNGGEIDILEGVHDQPTNQYTLHTSEGCTLSTGGSKVSAKQMNPQCGTINGDNTGCSFADTDTRSYGKPFNDIGGGVFAHQWDSTGIRVWHFARDELPADIAGKEREMDTSTWGPPAAFWDSKTCHMENHFYQHKLVLDITLCGDWAGPTYGGAGCPGTCTERVADPSNFDTARWKLNYISVYQSA</sequence>
<evidence type="ECO:0000313" key="4">
    <source>
        <dbReference type="Proteomes" id="UP000308652"/>
    </source>
</evidence>
<dbReference type="GO" id="GO:0009251">
    <property type="term" value="P:glucan catabolic process"/>
    <property type="evidence" value="ECO:0007669"/>
    <property type="project" value="TreeGrafter"/>
</dbReference>
<evidence type="ECO:0000256" key="1">
    <source>
        <dbReference type="SAM" id="SignalP"/>
    </source>
</evidence>
<keyword evidence="3" id="KW-0378">Hydrolase</keyword>
<dbReference type="PROSITE" id="PS51762">
    <property type="entry name" value="GH16_2"/>
    <property type="match status" value="1"/>
</dbReference>
<dbReference type="InterPro" id="IPR013320">
    <property type="entry name" value="ConA-like_dom_sf"/>
</dbReference>
<name>A0A5C3M536_9AGAR</name>
<evidence type="ECO:0000259" key="2">
    <source>
        <dbReference type="PROSITE" id="PS51762"/>
    </source>
</evidence>
<keyword evidence="4" id="KW-1185">Reference proteome</keyword>
<organism evidence="3 4">
    <name type="scientific">Crucibulum laeve</name>
    <dbReference type="NCBI Taxonomy" id="68775"/>
    <lineage>
        <taxon>Eukaryota</taxon>
        <taxon>Fungi</taxon>
        <taxon>Dikarya</taxon>
        <taxon>Basidiomycota</taxon>
        <taxon>Agaricomycotina</taxon>
        <taxon>Agaricomycetes</taxon>
        <taxon>Agaricomycetidae</taxon>
        <taxon>Agaricales</taxon>
        <taxon>Agaricineae</taxon>
        <taxon>Nidulariaceae</taxon>
        <taxon>Crucibulum</taxon>
    </lineage>
</organism>
<dbReference type="STRING" id="68775.A0A5C3M536"/>
<dbReference type="Pfam" id="PF26113">
    <property type="entry name" value="GH16_XgeA"/>
    <property type="match status" value="1"/>
</dbReference>
<protein>
    <submittedName>
        <fullName evidence="3">Glycoside hydrolase family 16 protein</fullName>
    </submittedName>
</protein>
<keyword evidence="1" id="KW-0732">Signal</keyword>
<dbReference type="InterPro" id="IPR050546">
    <property type="entry name" value="Glycosyl_Hydrlase_16"/>
</dbReference>
<dbReference type="FunFam" id="2.60.120.200:FF:000179">
    <property type="entry name" value="Unplaced genomic scaffold supercont1.19, whole genome shotgun sequence"/>
    <property type="match status" value="1"/>
</dbReference>
<reference evidence="3 4" key="1">
    <citation type="journal article" date="2019" name="Nat. Ecol. Evol.">
        <title>Megaphylogeny resolves global patterns of mushroom evolution.</title>
        <authorList>
            <person name="Varga T."/>
            <person name="Krizsan K."/>
            <person name="Foldi C."/>
            <person name="Dima B."/>
            <person name="Sanchez-Garcia M."/>
            <person name="Sanchez-Ramirez S."/>
            <person name="Szollosi G.J."/>
            <person name="Szarkandi J.G."/>
            <person name="Papp V."/>
            <person name="Albert L."/>
            <person name="Andreopoulos W."/>
            <person name="Angelini C."/>
            <person name="Antonin V."/>
            <person name="Barry K.W."/>
            <person name="Bougher N.L."/>
            <person name="Buchanan P."/>
            <person name="Buyck B."/>
            <person name="Bense V."/>
            <person name="Catcheside P."/>
            <person name="Chovatia M."/>
            <person name="Cooper J."/>
            <person name="Damon W."/>
            <person name="Desjardin D."/>
            <person name="Finy P."/>
            <person name="Geml J."/>
            <person name="Haridas S."/>
            <person name="Hughes K."/>
            <person name="Justo A."/>
            <person name="Karasinski D."/>
            <person name="Kautmanova I."/>
            <person name="Kiss B."/>
            <person name="Kocsube S."/>
            <person name="Kotiranta H."/>
            <person name="LaButti K.M."/>
            <person name="Lechner B.E."/>
            <person name="Liimatainen K."/>
            <person name="Lipzen A."/>
            <person name="Lukacs Z."/>
            <person name="Mihaltcheva S."/>
            <person name="Morgado L.N."/>
            <person name="Niskanen T."/>
            <person name="Noordeloos M.E."/>
            <person name="Ohm R.A."/>
            <person name="Ortiz-Santana B."/>
            <person name="Ovrebo C."/>
            <person name="Racz N."/>
            <person name="Riley R."/>
            <person name="Savchenko A."/>
            <person name="Shiryaev A."/>
            <person name="Soop K."/>
            <person name="Spirin V."/>
            <person name="Szebenyi C."/>
            <person name="Tomsovsky M."/>
            <person name="Tulloss R.E."/>
            <person name="Uehling J."/>
            <person name="Grigoriev I.V."/>
            <person name="Vagvolgyi C."/>
            <person name="Papp T."/>
            <person name="Martin F.M."/>
            <person name="Miettinen O."/>
            <person name="Hibbett D.S."/>
            <person name="Nagy L.G."/>
        </authorList>
    </citation>
    <scope>NUCLEOTIDE SEQUENCE [LARGE SCALE GENOMIC DNA]</scope>
    <source>
        <strain evidence="3 4">CBS 166.37</strain>
    </source>
</reference>
<dbReference type="PANTHER" id="PTHR10963">
    <property type="entry name" value="GLYCOSYL HYDROLASE-RELATED"/>
    <property type="match status" value="1"/>
</dbReference>
<dbReference type="AlphaFoldDB" id="A0A5C3M536"/>
<dbReference type="CDD" id="cd02181">
    <property type="entry name" value="GH16_fungal_Lam16A_glucanase"/>
    <property type="match status" value="1"/>
</dbReference>
<gene>
    <name evidence="3" type="ORF">BDQ12DRAFT_722050</name>
</gene>
<dbReference type="PANTHER" id="PTHR10963:SF24">
    <property type="entry name" value="GLYCOSIDASE C21B10.07-RELATED"/>
    <property type="match status" value="1"/>
</dbReference>
<feature type="domain" description="GH16" evidence="2">
    <location>
        <begin position="28"/>
        <end position="338"/>
    </location>
</feature>
<feature type="chain" id="PRO_5022802034" evidence="1">
    <location>
        <begin position="19"/>
        <end position="338"/>
    </location>
</feature>
<dbReference type="InterPro" id="IPR000757">
    <property type="entry name" value="Beta-glucanase-like"/>
</dbReference>
<dbReference type="GO" id="GO:0004553">
    <property type="term" value="F:hydrolase activity, hydrolyzing O-glycosyl compounds"/>
    <property type="evidence" value="ECO:0007669"/>
    <property type="project" value="InterPro"/>
</dbReference>
<dbReference type="OrthoDB" id="192832at2759"/>
<dbReference type="Proteomes" id="UP000308652">
    <property type="component" value="Unassembled WGS sequence"/>
</dbReference>
<feature type="signal peptide" evidence="1">
    <location>
        <begin position="1"/>
        <end position="18"/>
    </location>
</feature>
<accession>A0A5C3M536</accession>
<dbReference type="SUPFAM" id="SSF49899">
    <property type="entry name" value="Concanavalin A-like lectins/glucanases"/>
    <property type="match status" value="1"/>
</dbReference>
<dbReference type="Gene3D" id="2.60.120.200">
    <property type="match status" value="1"/>
</dbReference>
<proteinExistence type="predicted"/>
<evidence type="ECO:0000313" key="3">
    <source>
        <dbReference type="EMBL" id="TFK39843.1"/>
    </source>
</evidence>